<organism evidence="2 3">
    <name type="scientific">Marilutibacter maris</name>
    <dbReference type="NCBI Taxonomy" id="1605891"/>
    <lineage>
        <taxon>Bacteria</taxon>
        <taxon>Pseudomonadati</taxon>
        <taxon>Pseudomonadota</taxon>
        <taxon>Gammaproteobacteria</taxon>
        <taxon>Lysobacterales</taxon>
        <taxon>Lysobacteraceae</taxon>
        <taxon>Marilutibacter</taxon>
    </lineage>
</organism>
<dbReference type="EMBL" id="VICD02000135">
    <property type="protein sequence ID" value="KAB8190188.1"/>
    <property type="molecule type" value="Genomic_DNA"/>
</dbReference>
<sequence>MRSHGFDARPDATAGMRMEPASMTARDTLSTQAVENRWDNVVENRLMRSCRKAPGMFGYFLTSMFQLSTTPVDKPADSVGNNRPITLWHKG</sequence>
<evidence type="ECO:0000313" key="2">
    <source>
        <dbReference type="EMBL" id="KAB8190188.1"/>
    </source>
</evidence>
<accession>A0A5N6CBY4</accession>
<feature type="compositionally biased region" description="Basic and acidic residues" evidence="1">
    <location>
        <begin position="1"/>
        <end position="10"/>
    </location>
</feature>
<evidence type="ECO:0000313" key="3">
    <source>
        <dbReference type="Proteomes" id="UP000320431"/>
    </source>
</evidence>
<feature type="region of interest" description="Disordered" evidence="1">
    <location>
        <begin position="71"/>
        <end position="91"/>
    </location>
</feature>
<dbReference type="Proteomes" id="UP000320431">
    <property type="component" value="Unassembled WGS sequence"/>
</dbReference>
<gene>
    <name evidence="2" type="ORF">FKV24_008735</name>
</gene>
<dbReference type="AlphaFoldDB" id="A0A5N6CBY4"/>
<name>A0A5N6CBY4_9GAMM</name>
<proteinExistence type="predicted"/>
<feature type="region of interest" description="Disordered" evidence="1">
    <location>
        <begin position="1"/>
        <end position="20"/>
    </location>
</feature>
<evidence type="ECO:0000256" key="1">
    <source>
        <dbReference type="SAM" id="MobiDB-lite"/>
    </source>
</evidence>
<reference evidence="2 3" key="1">
    <citation type="submission" date="2019-10" db="EMBL/GenBank/DDBJ databases">
        <title>Lysobacter alkalisoli sp. nov., isolated from saline-alkaline soil.</title>
        <authorList>
            <person name="Sun J.-Q."/>
        </authorList>
    </citation>
    <scope>NUCLEOTIDE SEQUENCE [LARGE SCALE GENOMIC DNA]</scope>
    <source>
        <strain evidence="2 3">KCTC 42381</strain>
    </source>
</reference>
<protein>
    <submittedName>
        <fullName evidence="2">Uncharacterized protein</fullName>
    </submittedName>
</protein>
<comment type="caution">
    <text evidence="2">The sequence shown here is derived from an EMBL/GenBank/DDBJ whole genome shotgun (WGS) entry which is preliminary data.</text>
</comment>